<evidence type="ECO:0000256" key="3">
    <source>
        <dbReference type="ARBA" id="ARBA00023172"/>
    </source>
</evidence>
<sequence>MSNYSIKIVRRTDKVLKNGDSPLVLRVTINSKAKRYGLNVKVNPKDWDAKNEKIICNSNPSLTKALNNKINKQKIDLFSFCYKKETSGVEISFSVIDSYFEGINYENFYDLFDYILSEKKLSENTKYRYDLLREYLKEFKSNIATSDVNYTFIKSFDTFLNKKNAGAYNYHKCLKSILAEAVKHDFIYKSPYLKFTFKSPESKEVFLEPKEVVKIKKLKFTENEKKYNTIRDIFLVYCYTGLRYSDVNNLKLENIDFGKNILEIKMIKTKENLKIPLSIEARSLLCRYSIGKKKSEYIFPKITNQNLNRELKKIAILAKIDKNVTCHVGRHTFASNLSNMRKISLPIISKLLGHKNIANTSIYTNSNLNVMKESLKDFRYEIKY</sequence>
<evidence type="ECO:0000259" key="4">
    <source>
        <dbReference type="PROSITE" id="PS51898"/>
    </source>
</evidence>
<dbReference type="Proteomes" id="UP000620064">
    <property type="component" value="Unassembled WGS sequence"/>
</dbReference>
<dbReference type="Pfam" id="PF17293">
    <property type="entry name" value="Arm-DNA-bind_5"/>
    <property type="match status" value="1"/>
</dbReference>
<dbReference type="CDD" id="cd01185">
    <property type="entry name" value="INTN1_C_like"/>
    <property type="match status" value="1"/>
</dbReference>
<evidence type="ECO:0000313" key="6">
    <source>
        <dbReference type="Proteomes" id="UP000620064"/>
    </source>
</evidence>
<evidence type="ECO:0000256" key="2">
    <source>
        <dbReference type="ARBA" id="ARBA00023125"/>
    </source>
</evidence>
<evidence type="ECO:0000313" key="5">
    <source>
        <dbReference type="EMBL" id="GGP04398.1"/>
    </source>
</evidence>
<feature type="domain" description="Tyr recombinase" evidence="4">
    <location>
        <begin position="202"/>
        <end position="376"/>
    </location>
</feature>
<accession>A0ABQ2NKD8</accession>
<keyword evidence="6" id="KW-1185">Reference proteome</keyword>
<comment type="similarity">
    <text evidence="1">Belongs to the 'phage' integrase family.</text>
</comment>
<dbReference type="InterPro" id="IPR035386">
    <property type="entry name" value="Arm-DNA-bind_5"/>
</dbReference>
<reference evidence="6" key="1">
    <citation type="journal article" date="2019" name="Int. J. Syst. Evol. Microbiol.">
        <title>The Global Catalogue of Microorganisms (GCM) 10K type strain sequencing project: providing services to taxonomists for standard genome sequencing and annotation.</title>
        <authorList>
            <consortium name="The Broad Institute Genomics Platform"/>
            <consortium name="The Broad Institute Genome Sequencing Center for Infectious Disease"/>
            <person name="Wu L."/>
            <person name="Ma J."/>
        </authorList>
    </citation>
    <scope>NUCLEOTIDE SEQUENCE [LARGE SCALE GENOMIC DNA]</scope>
    <source>
        <strain evidence="6">CGMCC 1.7656</strain>
    </source>
</reference>
<dbReference type="InterPro" id="IPR025269">
    <property type="entry name" value="SAM-like_dom"/>
</dbReference>
<dbReference type="PANTHER" id="PTHR30349">
    <property type="entry name" value="PHAGE INTEGRASE-RELATED"/>
    <property type="match status" value="1"/>
</dbReference>
<evidence type="ECO:0000256" key="1">
    <source>
        <dbReference type="ARBA" id="ARBA00008857"/>
    </source>
</evidence>
<dbReference type="InterPro" id="IPR013762">
    <property type="entry name" value="Integrase-like_cat_sf"/>
</dbReference>
<gene>
    <name evidence="5" type="ORF">GCM10010992_16680</name>
</gene>
<dbReference type="Pfam" id="PF13102">
    <property type="entry name" value="Phage_int_SAM_5"/>
    <property type="match status" value="1"/>
</dbReference>
<dbReference type="Pfam" id="PF00589">
    <property type="entry name" value="Phage_integrase"/>
    <property type="match status" value="1"/>
</dbReference>
<dbReference type="EMBL" id="BMLV01000003">
    <property type="protein sequence ID" value="GGP04398.1"/>
    <property type="molecule type" value="Genomic_DNA"/>
</dbReference>
<dbReference type="PANTHER" id="PTHR30349:SF64">
    <property type="entry name" value="PROPHAGE INTEGRASE INTD-RELATED"/>
    <property type="match status" value="1"/>
</dbReference>
<dbReference type="RefSeq" id="WP_188617650.1">
    <property type="nucleotide sequence ID" value="NZ_BMLV01000003.1"/>
</dbReference>
<protein>
    <submittedName>
        <fullName evidence="5">Tyrosine recombinase</fullName>
    </submittedName>
</protein>
<keyword evidence="2" id="KW-0238">DNA-binding</keyword>
<dbReference type="Gene3D" id="1.10.443.10">
    <property type="entry name" value="Intergrase catalytic core"/>
    <property type="match status" value="1"/>
</dbReference>
<dbReference type="InterPro" id="IPR011010">
    <property type="entry name" value="DNA_brk_join_enz"/>
</dbReference>
<dbReference type="InterPro" id="IPR010998">
    <property type="entry name" value="Integrase_recombinase_N"/>
</dbReference>
<name>A0ABQ2NKD8_9FLAO</name>
<comment type="caution">
    <text evidence="5">The sequence shown here is derived from an EMBL/GenBank/DDBJ whole genome shotgun (WGS) entry which is preliminary data.</text>
</comment>
<dbReference type="PROSITE" id="PS51898">
    <property type="entry name" value="TYR_RECOMBINASE"/>
    <property type="match status" value="1"/>
</dbReference>
<dbReference type="InterPro" id="IPR002104">
    <property type="entry name" value="Integrase_catalytic"/>
</dbReference>
<dbReference type="Gene3D" id="1.10.150.130">
    <property type="match status" value="1"/>
</dbReference>
<dbReference type="SUPFAM" id="SSF56349">
    <property type="entry name" value="DNA breaking-rejoining enzymes"/>
    <property type="match status" value="1"/>
</dbReference>
<organism evidence="5 6">
    <name type="scientific">Cloacibacterium rupense</name>
    <dbReference type="NCBI Taxonomy" id="517423"/>
    <lineage>
        <taxon>Bacteria</taxon>
        <taxon>Pseudomonadati</taxon>
        <taxon>Bacteroidota</taxon>
        <taxon>Flavobacteriia</taxon>
        <taxon>Flavobacteriales</taxon>
        <taxon>Weeksellaceae</taxon>
    </lineage>
</organism>
<proteinExistence type="inferred from homology"/>
<dbReference type="InterPro" id="IPR050090">
    <property type="entry name" value="Tyrosine_recombinase_XerCD"/>
</dbReference>
<keyword evidence="3" id="KW-0233">DNA recombination</keyword>